<feature type="transmembrane region" description="Helical" evidence="7">
    <location>
        <begin position="52"/>
        <end position="72"/>
    </location>
</feature>
<comment type="subcellular location">
    <subcellularLocation>
        <location evidence="1">Cell membrane</location>
        <topology evidence="1">Multi-pass membrane protein</topology>
    </subcellularLocation>
</comment>
<evidence type="ECO:0000313" key="9">
    <source>
        <dbReference type="Proteomes" id="UP000198641"/>
    </source>
</evidence>
<dbReference type="AlphaFoldDB" id="A0A1G7SPW4"/>
<dbReference type="PANTHER" id="PTHR33452">
    <property type="entry name" value="OXIDOREDUCTASE CATD-RELATED"/>
    <property type="match status" value="1"/>
</dbReference>
<dbReference type="InterPro" id="IPR051907">
    <property type="entry name" value="DoxX-like_oxidoreductase"/>
</dbReference>
<protein>
    <submittedName>
        <fullName evidence="8">Putative oxidoreductase</fullName>
    </submittedName>
</protein>
<name>A0A1G7SPW4_9GAMM</name>
<feature type="transmembrane region" description="Helical" evidence="7">
    <location>
        <begin position="79"/>
        <end position="98"/>
    </location>
</feature>
<proteinExistence type="inferred from homology"/>
<evidence type="ECO:0000256" key="3">
    <source>
        <dbReference type="ARBA" id="ARBA00022475"/>
    </source>
</evidence>
<evidence type="ECO:0000256" key="1">
    <source>
        <dbReference type="ARBA" id="ARBA00004651"/>
    </source>
</evidence>
<comment type="similarity">
    <text evidence="2">Belongs to the DoxX family.</text>
</comment>
<accession>A0A1G7SPW4</accession>
<dbReference type="STRING" id="284577.SAMN05216571_10763"/>
<feature type="transmembrane region" description="Helical" evidence="7">
    <location>
        <begin position="110"/>
        <end position="131"/>
    </location>
</feature>
<evidence type="ECO:0000256" key="2">
    <source>
        <dbReference type="ARBA" id="ARBA00006679"/>
    </source>
</evidence>
<keyword evidence="5 7" id="KW-1133">Transmembrane helix</keyword>
<feature type="transmembrane region" description="Helical" evidence="7">
    <location>
        <begin position="13"/>
        <end position="32"/>
    </location>
</feature>
<evidence type="ECO:0000256" key="7">
    <source>
        <dbReference type="SAM" id="Phobius"/>
    </source>
</evidence>
<evidence type="ECO:0000313" key="8">
    <source>
        <dbReference type="EMBL" id="SDG24854.1"/>
    </source>
</evidence>
<sequence>MLQALHNDAFGKLILRIAVGGLILLHGFAKLTHPETMSWISGLLDGYGLPRFLAYGVLIGEIVAPVMAIVGWQTRLAGLLMTGNMLVAFVLVHTGELFELGGSGGWALELQGMFLAGSLALVFLGSGRMAMRPD</sequence>
<dbReference type="Pfam" id="PF07681">
    <property type="entry name" value="DoxX"/>
    <property type="match status" value="1"/>
</dbReference>
<evidence type="ECO:0000256" key="5">
    <source>
        <dbReference type="ARBA" id="ARBA00022989"/>
    </source>
</evidence>
<dbReference type="Proteomes" id="UP000198641">
    <property type="component" value="Unassembled WGS sequence"/>
</dbReference>
<evidence type="ECO:0000256" key="4">
    <source>
        <dbReference type="ARBA" id="ARBA00022692"/>
    </source>
</evidence>
<keyword evidence="3" id="KW-1003">Cell membrane</keyword>
<dbReference type="PANTHER" id="PTHR33452:SF1">
    <property type="entry name" value="INNER MEMBRANE PROTEIN YPHA-RELATED"/>
    <property type="match status" value="1"/>
</dbReference>
<keyword evidence="6 7" id="KW-0472">Membrane</keyword>
<gene>
    <name evidence="8" type="ORF">SAMN05216571_10763</name>
</gene>
<dbReference type="OrthoDB" id="280866at2"/>
<dbReference type="RefSeq" id="WP_092525871.1">
    <property type="nucleotide sequence ID" value="NZ_FNCI01000007.1"/>
</dbReference>
<dbReference type="EMBL" id="FNCI01000007">
    <property type="protein sequence ID" value="SDG24854.1"/>
    <property type="molecule type" value="Genomic_DNA"/>
</dbReference>
<keyword evidence="4 7" id="KW-0812">Transmembrane</keyword>
<keyword evidence="9" id="KW-1185">Reference proteome</keyword>
<dbReference type="InterPro" id="IPR032808">
    <property type="entry name" value="DoxX"/>
</dbReference>
<reference evidence="8 9" key="1">
    <citation type="submission" date="2016-10" db="EMBL/GenBank/DDBJ databases">
        <authorList>
            <person name="de Groot N.N."/>
        </authorList>
    </citation>
    <scope>NUCLEOTIDE SEQUENCE [LARGE SCALE GENOMIC DNA]</scope>
    <source>
        <strain evidence="8 9">BH539</strain>
    </source>
</reference>
<organism evidence="8 9">
    <name type="scientific">Onishia taeanensis</name>
    <dbReference type="NCBI Taxonomy" id="284577"/>
    <lineage>
        <taxon>Bacteria</taxon>
        <taxon>Pseudomonadati</taxon>
        <taxon>Pseudomonadota</taxon>
        <taxon>Gammaproteobacteria</taxon>
        <taxon>Oceanospirillales</taxon>
        <taxon>Halomonadaceae</taxon>
        <taxon>Onishia</taxon>
    </lineage>
</organism>
<evidence type="ECO:0000256" key="6">
    <source>
        <dbReference type="ARBA" id="ARBA00023136"/>
    </source>
</evidence>
<dbReference type="GO" id="GO:0005886">
    <property type="term" value="C:plasma membrane"/>
    <property type="evidence" value="ECO:0007669"/>
    <property type="project" value="UniProtKB-SubCell"/>
</dbReference>